<evidence type="ECO:0008006" key="2">
    <source>
        <dbReference type="Google" id="ProtNLM"/>
    </source>
</evidence>
<gene>
    <name evidence="1" type="ORF">CGI_10009866</name>
</gene>
<proteinExistence type="predicted"/>
<organism evidence="1">
    <name type="scientific">Magallana gigas</name>
    <name type="common">Pacific oyster</name>
    <name type="synonym">Crassostrea gigas</name>
    <dbReference type="NCBI Taxonomy" id="29159"/>
    <lineage>
        <taxon>Eukaryota</taxon>
        <taxon>Metazoa</taxon>
        <taxon>Spiralia</taxon>
        <taxon>Lophotrochozoa</taxon>
        <taxon>Mollusca</taxon>
        <taxon>Bivalvia</taxon>
        <taxon>Autobranchia</taxon>
        <taxon>Pteriomorphia</taxon>
        <taxon>Ostreida</taxon>
        <taxon>Ostreoidea</taxon>
        <taxon>Ostreidae</taxon>
        <taxon>Magallana</taxon>
    </lineage>
</organism>
<dbReference type="HOGENOM" id="CLU_2442977_0_0_1"/>
<sequence>MCSCVKGYIASGSRCIAGRLTLDEACWVGGQCTVGRKLFETCSSREQCNGTDNAWNCTDTHVDNNKVCFCEDGFLSVTSNYEDSSRTILC</sequence>
<accession>K1Q2W3</accession>
<dbReference type="AlphaFoldDB" id="K1Q2W3"/>
<protein>
    <recommendedName>
        <fullName evidence="2">EB domain-containing protein</fullName>
    </recommendedName>
</protein>
<dbReference type="EMBL" id="JH816908">
    <property type="protein sequence ID" value="EKC25724.1"/>
    <property type="molecule type" value="Genomic_DNA"/>
</dbReference>
<evidence type="ECO:0000313" key="1">
    <source>
        <dbReference type="EMBL" id="EKC25724.1"/>
    </source>
</evidence>
<reference evidence="1" key="1">
    <citation type="journal article" date="2012" name="Nature">
        <title>The oyster genome reveals stress adaptation and complexity of shell formation.</title>
        <authorList>
            <person name="Zhang G."/>
            <person name="Fang X."/>
            <person name="Guo X."/>
            <person name="Li L."/>
            <person name="Luo R."/>
            <person name="Xu F."/>
            <person name="Yang P."/>
            <person name="Zhang L."/>
            <person name="Wang X."/>
            <person name="Qi H."/>
            <person name="Xiong Z."/>
            <person name="Que H."/>
            <person name="Xie Y."/>
            <person name="Holland P.W."/>
            <person name="Paps J."/>
            <person name="Zhu Y."/>
            <person name="Wu F."/>
            <person name="Chen Y."/>
            <person name="Wang J."/>
            <person name="Peng C."/>
            <person name="Meng J."/>
            <person name="Yang L."/>
            <person name="Liu J."/>
            <person name="Wen B."/>
            <person name="Zhang N."/>
            <person name="Huang Z."/>
            <person name="Zhu Q."/>
            <person name="Feng Y."/>
            <person name="Mount A."/>
            <person name="Hedgecock D."/>
            <person name="Xu Z."/>
            <person name="Liu Y."/>
            <person name="Domazet-Loso T."/>
            <person name="Du Y."/>
            <person name="Sun X."/>
            <person name="Zhang S."/>
            <person name="Liu B."/>
            <person name="Cheng P."/>
            <person name="Jiang X."/>
            <person name="Li J."/>
            <person name="Fan D."/>
            <person name="Wang W."/>
            <person name="Fu W."/>
            <person name="Wang T."/>
            <person name="Wang B."/>
            <person name="Zhang J."/>
            <person name="Peng Z."/>
            <person name="Li Y."/>
            <person name="Li N."/>
            <person name="Wang J."/>
            <person name="Chen M."/>
            <person name="He Y."/>
            <person name="Tan F."/>
            <person name="Song X."/>
            <person name="Zheng Q."/>
            <person name="Huang R."/>
            <person name="Yang H."/>
            <person name="Du X."/>
            <person name="Chen L."/>
            <person name="Yang M."/>
            <person name="Gaffney P.M."/>
            <person name="Wang S."/>
            <person name="Luo L."/>
            <person name="She Z."/>
            <person name="Ming Y."/>
            <person name="Huang W."/>
            <person name="Zhang S."/>
            <person name="Huang B."/>
            <person name="Zhang Y."/>
            <person name="Qu T."/>
            <person name="Ni P."/>
            <person name="Miao G."/>
            <person name="Wang J."/>
            <person name="Wang Q."/>
            <person name="Steinberg C.E."/>
            <person name="Wang H."/>
            <person name="Li N."/>
            <person name="Qian L."/>
            <person name="Zhang G."/>
            <person name="Li Y."/>
            <person name="Yang H."/>
            <person name="Liu X."/>
            <person name="Wang J."/>
            <person name="Yin Y."/>
            <person name="Wang J."/>
        </authorList>
    </citation>
    <scope>NUCLEOTIDE SEQUENCE [LARGE SCALE GENOMIC DNA]</scope>
    <source>
        <strain evidence="1">05x7-T-G4-1.051#20</strain>
    </source>
</reference>
<name>K1Q2W3_MAGGI</name>
<dbReference type="InParanoid" id="K1Q2W3"/>